<keyword evidence="4" id="KW-0812">Transmembrane</keyword>
<evidence type="ECO:0000313" key="6">
    <source>
        <dbReference type="EMBL" id="KAK9752172.1"/>
    </source>
</evidence>
<feature type="transmembrane region" description="Helical" evidence="4">
    <location>
        <begin position="7"/>
        <end position="28"/>
    </location>
</feature>
<dbReference type="InterPro" id="IPR000504">
    <property type="entry name" value="RRM_dom"/>
</dbReference>
<keyword evidence="4" id="KW-0472">Membrane</keyword>
<dbReference type="AlphaFoldDB" id="A0AAW1MYZ0"/>
<dbReference type="Proteomes" id="UP001458880">
    <property type="component" value="Unassembled WGS sequence"/>
</dbReference>
<accession>A0AAW1MYZ0</accession>
<feature type="compositionally biased region" description="Polar residues" evidence="3">
    <location>
        <begin position="410"/>
        <end position="424"/>
    </location>
</feature>
<protein>
    <submittedName>
        <fullName evidence="6">RNA recognition motif</fullName>
    </submittedName>
</protein>
<dbReference type="CDD" id="cd00590">
    <property type="entry name" value="RRM_SF"/>
    <property type="match status" value="1"/>
</dbReference>
<dbReference type="PANTHER" id="PTHR23003">
    <property type="entry name" value="RNA RECOGNITION MOTIF RRM DOMAIN CONTAINING PROTEIN"/>
    <property type="match status" value="1"/>
</dbReference>
<proteinExistence type="predicted"/>
<feature type="region of interest" description="Disordered" evidence="3">
    <location>
        <begin position="397"/>
        <end position="430"/>
    </location>
</feature>
<dbReference type="GO" id="GO:0005737">
    <property type="term" value="C:cytoplasm"/>
    <property type="evidence" value="ECO:0007669"/>
    <property type="project" value="TreeGrafter"/>
</dbReference>
<evidence type="ECO:0000313" key="7">
    <source>
        <dbReference type="Proteomes" id="UP001458880"/>
    </source>
</evidence>
<dbReference type="InterPro" id="IPR050374">
    <property type="entry name" value="RRT5_SRSF_SR"/>
</dbReference>
<gene>
    <name evidence="6" type="ORF">QE152_g4404</name>
</gene>
<dbReference type="EMBL" id="JASPKY010000022">
    <property type="protein sequence ID" value="KAK9752172.1"/>
    <property type="molecule type" value="Genomic_DNA"/>
</dbReference>
<dbReference type="SMART" id="SM00360">
    <property type="entry name" value="RRM"/>
    <property type="match status" value="3"/>
</dbReference>
<keyword evidence="4" id="KW-1133">Transmembrane helix</keyword>
<evidence type="ECO:0000256" key="2">
    <source>
        <dbReference type="PROSITE-ProRule" id="PRU00176"/>
    </source>
</evidence>
<sequence>MENSNRVASFVIPGLALYLYSFKITLVMTDNDDKDRSRDRSRRERPSRFSEASRDRSGDRGKERAGMKSSNCRVYVSNIPYEYRWQDLKDLFRSQVGEVAFVELFVDENDKPRGCGIVEFSDPQSVKKCLEVMHRFELKGAGQKRNRDRDGDRDRFRDDRRGGFDGPRNDDNKWGNTYGLSPQFLESLGINSPLTNRIFVANLEYTIEKKKLKEVFRLAGKVVWVDMPLDKDGRCRGFAVVEYDHPVESVQAISMFHNQELYGRAMTVRMDRIPDKEKLPEGLKSIGMGLGVNGQALKDVAHNLPSANNSGGQNSNSGPGILGAVPNLMSINNPPLSNLNSVASALGNLGTTSAVLQAANLANLPSNLLGAGDLSLAAASLVNNPLVQNPSLGNLNSSNLSGGGGGGSNFNRNDSYMSNQNLGFQSGGNSGGGGGGGNFGVGGGGGRGNYGGGGNYDNPKGGGNYGNFGGGGDRLDRSSNYNSQNSGGQMMRNQSSNKGSSKIMITNLPPTASYQMLRDKCLEFGDVQRVEEKGTGTVLVAFATEWEAERAIKNMDRARIDGRTIDVRFFY</sequence>
<feature type="compositionally biased region" description="Low complexity" evidence="3">
    <location>
        <begin position="478"/>
        <end position="489"/>
    </location>
</feature>
<feature type="domain" description="RRM" evidence="5">
    <location>
        <begin position="501"/>
        <end position="571"/>
    </location>
</feature>
<keyword evidence="1 2" id="KW-0694">RNA-binding</keyword>
<evidence type="ECO:0000256" key="3">
    <source>
        <dbReference type="SAM" id="MobiDB-lite"/>
    </source>
</evidence>
<dbReference type="PANTHER" id="PTHR23003:SF3">
    <property type="entry name" value="FI21236P1-RELATED"/>
    <property type="match status" value="1"/>
</dbReference>
<dbReference type="Pfam" id="PF00076">
    <property type="entry name" value="RRM_1"/>
    <property type="match status" value="3"/>
</dbReference>
<feature type="region of interest" description="Disordered" evidence="3">
    <location>
        <begin position="465"/>
        <end position="501"/>
    </location>
</feature>
<dbReference type="GO" id="GO:0005634">
    <property type="term" value="C:nucleus"/>
    <property type="evidence" value="ECO:0007669"/>
    <property type="project" value="TreeGrafter"/>
</dbReference>
<feature type="compositionally biased region" description="Basic and acidic residues" evidence="3">
    <location>
        <begin position="145"/>
        <end position="173"/>
    </location>
</feature>
<name>A0AAW1MYZ0_POPJA</name>
<feature type="region of interest" description="Disordered" evidence="3">
    <location>
        <begin position="32"/>
        <end position="67"/>
    </location>
</feature>
<evidence type="ECO:0000256" key="4">
    <source>
        <dbReference type="SAM" id="Phobius"/>
    </source>
</evidence>
<feature type="compositionally biased region" description="Basic and acidic residues" evidence="3">
    <location>
        <begin position="32"/>
        <end position="66"/>
    </location>
</feature>
<dbReference type="GO" id="GO:0003729">
    <property type="term" value="F:mRNA binding"/>
    <property type="evidence" value="ECO:0007669"/>
    <property type="project" value="TreeGrafter"/>
</dbReference>
<organism evidence="6 7">
    <name type="scientific">Popillia japonica</name>
    <name type="common">Japanese beetle</name>
    <dbReference type="NCBI Taxonomy" id="7064"/>
    <lineage>
        <taxon>Eukaryota</taxon>
        <taxon>Metazoa</taxon>
        <taxon>Ecdysozoa</taxon>
        <taxon>Arthropoda</taxon>
        <taxon>Hexapoda</taxon>
        <taxon>Insecta</taxon>
        <taxon>Pterygota</taxon>
        <taxon>Neoptera</taxon>
        <taxon>Endopterygota</taxon>
        <taxon>Coleoptera</taxon>
        <taxon>Polyphaga</taxon>
        <taxon>Scarabaeiformia</taxon>
        <taxon>Scarabaeidae</taxon>
        <taxon>Rutelinae</taxon>
        <taxon>Popillia</taxon>
    </lineage>
</organism>
<evidence type="ECO:0000259" key="5">
    <source>
        <dbReference type="PROSITE" id="PS50102"/>
    </source>
</evidence>
<dbReference type="Gene3D" id="3.30.70.330">
    <property type="match status" value="3"/>
</dbReference>
<dbReference type="InterPro" id="IPR012677">
    <property type="entry name" value="Nucleotide-bd_a/b_plait_sf"/>
</dbReference>
<feature type="compositionally biased region" description="Polar residues" evidence="3">
    <location>
        <begin position="491"/>
        <end position="501"/>
    </location>
</feature>
<reference evidence="6 7" key="1">
    <citation type="journal article" date="2024" name="BMC Genomics">
        <title>De novo assembly and annotation of Popillia japonica's genome with initial clues to its potential as an invasive pest.</title>
        <authorList>
            <person name="Cucini C."/>
            <person name="Boschi S."/>
            <person name="Funari R."/>
            <person name="Cardaioli E."/>
            <person name="Iannotti N."/>
            <person name="Marturano G."/>
            <person name="Paoli F."/>
            <person name="Bruttini M."/>
            <person name="Carapelli A."/>
            <person name="Frati F."/>
            <person name="Nardi F."/>
        </authorList>
    </citation>
    <scope>NUCLEOTIDE SEQUENCE [LARGE SCALE GENOMIC DNA]</scope>
    <source>
        <strain evidence="6">DMR45628</strain>
    </source>
</reference>
<feature type="domain" description="RRM" evidence="5">
    <location>
        <begin position="72"/>
        <end position="140"/>
    </location>
</feature>
<comment type="caution">
    <text evidence="6">The sequence shown here is derived from an EMBL/GenBank/DDBJ whole genome shotgun (WGS) entry which is preliminary data.</text>
</comment>
<dbReference type="PROSITE" id="PS50102">
    <property type="entry name" value="RRM"/>
    <property type="match status" value="3"/>
</dbReference>
<dbReference type="SUPFAM" id="SSF54928">
    <property type="entry name" value="RNA-binding domain, RBD"/>
    <property type="match status" value="2"/>
</dbReference>
<feature type="domain" description="RRM" evidence="5">
    <location>
        <begin position="196"/>
        <end position="273"/>
    </location>
</feature>
<feature type="region of interest" description="Disordered" evidence="3">
    <location>
        <begin position="141"/>
        <end position="175"/>
    </location>
</feature>
<keyword evidence="7" id="KW-1185">Reference proteome</keyword>
<evidence type="ECO:0000256" key="1">
    <source>
        <dbReference type="ARBA" id="ARBA00022884"/>
    </source>
</evidence>
<dbReference type="InterPro" id="IPR035979">
    <property type="entry name" value="RBD_domain_sf"/>
</dbReference>